<feature type="chain" id="PRO_5012894613" description="Aminopeptidase N" evidence="14">
    <location>
        <begin position="26"/>
        <end position="642"/>
    </location>
</feature>
<gene>
    <name evidence="16" type="ORF">CF168_08625</name>
</gene>
<keyword evidence="14" id="KW-0732">Signal</keyword>
<dbReference type="InterPro" id="IPR014782">
    <property type="entry name" value="Peptidase_M1_dom"/>
</dbReference>
<dbReference type="CDD" id="cd09599">
    <property type="entry name" value="M1_LTA4H"/>
    <property type="match status" value="1"/>
</dbReference>
<evidence type="ECO:0000256" key="11">
    <source>
        <dbReference type="ARBA" id="ARBA00023049"/>
    </source>
</evidence>
<organism evidence="16 17">
    <name type="scientific">Shewanella bicestrii</name>
    <dbReference type="NCBI Taxonomy" id="2018305"/>
    <lineage>
        <taxon>Bacteria</taxon>
        <taxon>Pseudomonadati</taxon>
        <taxon>Pseudomonadota</taxon>
        <taxon>Gammaproteobacteria</taxon>
        <taxon>Alteromonadales</taxon>
        <taxon>Shewanellaceae</taxon>
        <taxon>Shewanella</taxon>
    </lineage>
</organism>
<evidence type="ECO:0000256" key="8">
    <source>
        <dbReference type="ARBA" id="ARBA00022723"/>
    </source>
</evidence>
<keyword evidence="9" id="KW-0378">Hydrolase</keyword>
<evidence type="ECO:0000256" key="4">
    <source>
        <dbReference type="ARBA" id="ARBA00012564"/>
    </source>
</evidence>
<comment type="subcellular location">
    <subcellularLocation>
        <location evidence="2">Cytoplasm</location>
    </subcellularLocation>
</comment>
<keyword evidence="17" id="KW-1185">Reference proteome</keyword>
<dbReference type="Gene3D" id="1.10.390.10">
    <property type="entry name" value="Neutral Protease Domain 2"/>
    <property type="match status" value="1"/>
</dbReference>
<name>A0A220UL91_9GAMM</name>
<dbReference type="Pfam" id="PF01433">
    <property type="entry name" value="Peptidase_M1"/>
    <property type="match status" value="1"/>
</dbReference>
<dbReference type="InterPro" id="IPR038502">
    <property type="entry name" value="M1_LTA-4_hydro/amino_C_sf"/>
</dbReference>
<feature type="domain" description="Peptidase M1 leukotriene A4 hydrolase/aminopeptidase C-terminal" evidence="15">
    <location>
        <begin position="494"/>
        <end position="633"/>
    </location>
</feature>
<dbReference type="Proteomes" id="UP000198367">
    <property type="component" value="Chromosome"/>
</dbReference>
<reference evidence="16 17" key="1">
    <citation type="submission" date="2017-07" db="EMBL/GenBank/DDBJ databases">
        <title>Phenotypical and genomic characterization of a clinical isolate of Shewanella bicestrii sp. nov. producing an extended-spectrum beta-lactamase and a new oxacillinase variant.</title>
        <authorList>
            <person name="Jousset A.B."/>
            <person name="Bonnin R.A."/>
            <person name="Girlich D."/>
            <person name="Dabos L."/>
            <person name="Potron A."/>
            <person name="Dortet L."/>
            <person name="Glaser P."/>
            <person name="Naas T."/>
        </authorList>
    </citation>
    <scope>NUCLEOTIDE SEQUENCE [LARGE SCALE GENOMIC DNA]</scope>
    <source>
        <strain evidence="16 17">JAB-1</strain>
    </source>
</reference>
<evidence type="ECO:0000256" key="14">
    <source>
        <dbReference type="SAM" id="SignalP"/>
    </source>
</evidence>
<keyword evidence="16" id="KW-0031">Aminopeptidase</keyword>
<evidence type="ECO:0000256" key="10">
    <source>
        <dbReference type="ARBA" id="ARBA00022833"/>
    </source>
</evidence>
<evidence type="ECO:0000256" key="13">
    <source>
        <dbReference type="PIRSR" id="PIRSR634015-3"/>
    </source>
</evidence>
<evidence type="ECO:0000256" key="6">
    <source>
        <dbReference type="ARBA" id="ARBA00022490"/>
    </source>
</evidence>
<dbReference type="GO" id="GO:0006508">
    <property type="term" value="P:proteolysis"/>
    <property type="evidence" value="ECO:0007669"/>
    <property type="project" value="UniProtKB-KW"/>
</dbReference>
<feature type="signal peptide" evidence="14">
    <location>
        <begin position="1"/>
        <end position="25"/>
    </location>
</feature>
<dbReference type="KEGG" id="sbj:CF168_08625"/>
<proteinExistence type="inferred from homology"/>
<evidence type="ECO:0000256" key="1">
    <source>
        <dbReference type="ARBA" id="ARBA00000098"/>
    </source>
</evidence>
<dbReference type="InterPro" id="IPR027268">
    <property type="entry name" value="Peptidase_M4/M1_CTD_sf"/>
</dbReference>
<dbReference type="InterPro" id="IPR015211">
    <property type="entry name" value="Peptidase_M1_C"/>
</dbReference>
<dbReference type="AlphaFoldDB" id="A0A220UL91"/>
<keyword evidence="11" id="KW-0482">Metalloprotease</keyword>
<dbReference type="InterPro" id="IPR016024">
    <property type="entry name" value="ARM-type_fold"/>
</dbReference>
<evidence type="ECO:0000256" key="9">
    <source>
        <dbReference type="ARBA" id="ARBA00022801"/>
    </source>
</evidence>
<dbReference type="Gene3D" id="1.25.40.320">
    <property type="entry name" value="Peptidase M1, leukotriene A4 hydrolase/aminopeptidase C-terminal domain"/>
    <property type="match status" value="1"/>
</dbReference>
<keyword evidence="8 13" id="KW-0479">Metal-binding</keyword>
<dbReference type="GO" id="GO:0016285">
    <property type="term" value="F:alanyl aminopeptidase activity"/>
    <property type="evidence" value="ECO:0007669"/>
    <property type="project" value="UniProtKB-EC"/>
</dbReference>
<accession>A0A220UL91</accession>
<evidence type="ECO:0000256" key="7">
    <source>
        <dbReference type="ARBA" id="ARBA00022670"/>
    </source>
</evidence>
<dbReference type="InterPro" id="IPR042097">
    <property type="entry name" value="Aminopeptidase_N-like_N_sf"/>
</dbReference>
<keyword evidence="10 13" id="KW-0862">Zinc</keyword>
<protein>
    <recommendedName>
        <fullName evidence="5">Aminopeptidase N</fullName>
        <ecNumber evidence="4">3.4.11.2</ecNumber>
    </recommendedName>
</protein>
<dbReference type="SUPFAM" id="SSF48371">
    <property type="entry name" value="ARM repeat"/>
    <property type="match status" value="1"/>
</dbReference>
<dbReference type="GO" id="GO:0008270">
    <property type="term" value="F:zinc ion binding"/>
    <property type="evidence" value="ECO:0007669"/>
    <property type="project" value="InterPro"/>
</dbReference>
<evidence type="ECO:0000259" key="15">
    <source>
        <dbReference type="SMART" id="SM01263"/>
    </source>
</evidence>
<dbReference type="EC" id="3.4.11.2" evidence="4"/>
<evidence type="ECO:0000256" key="5">
    <source>
        <dbReference type="ARBA" id="ARBA00015611"/>
    </source>
</evidence>
<dbReference type="Gene3D" id="2.60.40.1730">
    <property type="entry name" value="tricorn interacting facor f3 domain"/>
    <property type="match status" value="1"/>
</dbReference>
<feature type="binding site" evidence="13">
    <location>
        <position position="329"/>
    </location>
    <ligand>
        <name>Zn(2+)</name>
        <dbReference type="ChEBI" id="CHEBI:29105"/>
        <note>catalytic</note>
    </ligand>
</feature>
<feature type="active site" description="Proton donor" evidence="12">
    <location>
        <position position="415"/>
    </location>
</feature>
<dbReference type="GO" id="GO:0005737">
    <property type="term" value="C:cytoplasm"/>
    <property type="evidence" value="ECO:0007669"/>
    <property type="project" value="UniProtKB-SubCell"/>
</dbReference>
<evidence type="ECO:0000256" key="12">
    <source>
        <dbReference type="PIRSR" id="PIRSR634015-1"/>
    </source>
</evidence>
<dbReference type="PRINTS" id="PR00756">
    <property type="entry name" value="ALADIPTASE"/>
</dbReference>
<dbReference type="Pfam" id="PF17900">
    <property type="entry name" value="Peptidase_M1_N"/>
    <property type="match status" value="1"/>
</dbReference>
<keyword evidence="7" id="KW-0645">Protease</keyword>
<feature type="active site" description="Proton acceptor" evidence="12">
    <location>
        <position position="330"/>
    </location>
</feature>
<dbReference type="InterPro" id="IPR045357">
    <property type="entry name" value="Aminopeptidase_N-like_N"/>
</dbReference>
<dbReference type="SMART" id="SM01263">
    <property type="entry name" value="Leuk-A4-hydro_C"/>
    <property type="match status" value="1"/>
</dbReference>
<comment type="catalytic activity">
    <reaction evidence="1">
        <text>Release of an N-terminal amino acid, Xaa-|-Yaa- from a peptide, amide or arylamide. Xaa is preferably Ala, but may be most amino acids including Pro (slow action). When a terminal hydrophobic residue is followed by a prolyl residue, the two may be released as an intact Xaa-Pro dipeptide.</text>
        <dbReference type="EC" id="3.4.11.2"/>
    </reaction>
</comment>
<feature type="binding site" evidence="13">
    <location>
        <position position="352"/>
    </location>
    <ligand>
        <name>Zn(2+)</name>
        <dbReference type="ChEBI" id="CHEBI:29105"/>
        <note>catalytic</note>
    </ligand>
</feature>
<comment type="similarity">
    <text evidence="3">Belongs to the peptidase M1 family.</text>
</comment>
<dbReference type="PANTHER" id="PTHR45726:SF3">
    <property type="entry name" value="LEUKOTRIENE A-4 HYDROLASE"/>
    <property type="match status" value="1"/>
</dbReference>
<dbReference type="EMBL" id="CP022358">
    <property type="protein sequence ID" value="ASK68938.1"/>
    <property type="molecule type" value="Genomic_DNA"/>
</dbReference>
<feature type="binding site" evidence="13">
    <location>
        <position position="333"/>
    </location>
    <ligand>
        <name>Zn(2+)</name>
        <dbReference type="ChEBI" id="CHEBI:29105"/>
        <note>catalytic</note>
    </ligand>
</feature>
<sequence>MFLSRRTLISSALLMLLPLVQYANAANTLPNTSLASVAASQMHSVTDELTFANYQQVSIHHIALALKVDFAQQQLAGDAILELDWHQAGKVLVLDTRDLTINSVNMLDANGQWQSVPFSLGAADKVKGAALTINLPQERVAKVKINYHTSKNPSGIQWLTPEQTQGKQWPFMFSQSQAIHARSWIPLQDTPAVRQTYSATVTAKQGISVVMSADRESVSATQTQFTMPQAIPAYLIAIAAGHLQFAALDDTSGIWAEPEMLDKASKEFADTPEMIAIAAKRYGDYRWGRYDLLILPPSFPFGGMENPRLSFITPTVIAGDKSLVSLIAHELAHSWSGNLVTNATWRDLWLNEGFTTYVENRIMEDLYGRDRALMEQTIGYSELLAELAELPASDSVLHIDLGERDPDDAFSGVPYVKGQLFLRFLEQKFGRERFDTFVKSYFDHFAFQSITTEQFRNYLTQQLLQKYPNIVSESEVDTWVEGQGLPSFLVPPNSHAFDDIDAQRQAWLEGKRDASALNTQGWTVHQWLRFINEMPRLNLTEQQLAELDKAFHFTGTHNNEIAFAWYALALDNGYYSVLPALKQHLTDIGRRRLIVPLYQKLASSEHYNWAKTVYLAARSGYHPQTQASLDMMFSDKPMEHVH</sequence>
<evidence type="ECO:0000313" key="17">
    <source>
        <dbReference type="Proteomes" id="UP000198367"/>
    </source>
</evidence>
<dbReference type="InterPro" id="IPR001930">
    <property type="entry name" value="Peptidase_M1"/>
</dbReference>
<dbReference type="InterPro" id="IPR034015">
    <property type="entry name" value="M1_LTA4H"/>
</dbReference>
<dbReference type="Pfam" id="PF09127">
    <property type="entry name" value="Leuk-A4-hydro_C"/>
    <property type="match status" value="1"/>
</dbReference>
<dbReference type="SUPFAM" id="SSF63737">
    <property type="entry name" value="Leukotriene A4 hydrolase N-terminal domain"/>
    <property type="match status" value="1"/>
</dbReference>
<dbReference type="FunFam" id="3.30.2010.30:FF:000001">
    <property type="entry name" value="Leukotriene A(4) hydrolase"/>
    <property type="match status" value="1"/>
</dbReference>
<dbReference type="RefSeq" id="WP_089067602.1">
    <property type="nucleotide sequence ID" value="NZ_CP022358.1"/>
</dbReference>
<dbReference type="InterPro" id="IPR049980">
    <property type="entry name" value="LTA4H_cat"/>
</dbReference>
<evidence type="ECO:0000256" key="3">
    <source>
        <dbReference type="ARBA" id="ARBA00010136"/>
    </source>
</evidence>
<keyword evidence="6" id="KW-0963">Cytoplasm</keyword>
<comment type="cofactor">
    <cofactor evidence="13">
        <name>Zn(2+)</name>
        <dbReference type="ChEBI" id="CHEBI:29105"/>
    </cofactor>
    <text evidence="13">Binds 1 zinc ion per subunit.</text>
</comment>
<dbReference type="SUPFAM" id="SSF55486">
    <property type="entry name" value="Metalloproteases ('zincins'), catalytic domain"/>
    <property type="match status" value="1"/>
</dbReference>
<evidence type="ECO:0000313" key="16">
    <source>
        <dbReference type="EMBL" id="ASK68938.1"/>
    </source>
</evidence>
<dbReference type="GO" id="GO:0008237">
    <property type="term" value="F:metallopeptidase activity"/>
    <property type="evidence" value="ECO:0007669"/>
    <property type="project" value="UniProtKB-KW"/>
</dbReference>
<dbReference type="PANTHER" id="PTHR45726">
    <property type="entry name" value="LEUKOTRIENE A-4 HYDROLASE"/>
    <property type="match status" value="1"/>
</dbReference>
<dbReference type="Gene3D" id="3.30.2010.30">
    <property type="match status" value="1"/>
</dbReference>
<evidence type="ECO:0000256" key="2">
    <source>
        <dbReference type="ARBA" id="ARBA00004496"/>
    </source>
</evidence>